<dbReference type="EMBL" id="BBSC01000004">
    <property type="protein sequence ID" value="GAM75421.1"/>
    <property type="molecule type" value="Genomic_DNA"/>
</dbReference>
<gene>
    <name evidence="1" type="ORF">JCM19241_3333</name>
</gene>
<dbReference type="Pfam" id="PF05787">
    <property type="entry name" value="PhoX"/>
    <property type="match status" value="1"/>
</dbReference>
<dbReference type="PANTHER" id="PTHR35399:SF2">
    <property type="entry name" value="DUF839 DOMAIN-CONTAINING PROTEIN"/>
    <property type="match status" value="1"/>
</dbReference>
<dbReference type="AlphaFoldDB" id="A0A0B8QA16"/>
<dbReference type="STRING" id="1481914.JCM19241_3333"/>
<sequence>MSEQTRSHRINNPSKETPLSEIMNKAISRRSMLKGTSGVAAFGALSTVGLTGCNSENSTNVLNNGEKVSSLNFEPVSAKGIDAVTVPEGYFAQILAPWGTRLFSKSKDGQLIHPFKQDGSNSHIDQLHSVGQMHDGMHYFPLSDTDGVLCINHEFIGPAKLHADDTPLYDSEDKRLPDTVRKEMYAHGVSVVHIELKDSVWQVVLDSEYNRRIHASTEMDITGAMKDSPWVETKFHKETGRKNIAHGTYANCGNGYTPWGTYLTCEENWAGYLQCFGTREEVQKRYGMYSESSGYDWATPNPEDEAFPGEFKRFNVTRDYEGDTEGKSGYYNFAHTLGYVVEIDPLSPKARPAKRTSLGRAGHEDCTYGKVEAGKPVVFYTGHDGRFEYVYKFVSEALWDEADARINHTADTDRMAIGSKYMDRGTLYVARFDEFGHGEWLPLTPDAVTPEGELLGDLMGNQDDIIRNTLGAADLMGATPMDRQSGLPWTTALDSFIWHSPITVTVALETNLG</sequence>
<comment type="caution">
    <text evidence="1">The sequence shown here is derived from an EMBL/GenBank/DDBJ whole genome shotgun (WGS) entry which is preliminary data.</text>
</comment>
<organism evidence="1 2">
    <name type="scientific">Vibrio ishigakensis</name>
    <dbReference type="NCBI Taxonomy" id="1481914"/>
    <lineage>
        <taxon>Bacteria</taxon>
        <taxon>Pseudomonadati</taxon>
        <taxon>Pseudomonadota</taxon>
        <taxon>Gammaproteobacteria</taxon>
        <taxon>Vibrionales</taxon>
        <taxon>Vibrionaceae</taxon>
        <taxon>Vibrio</taxon>
    </lineage>
</organism>
<dbReference type="InterPro" id="IPR008557">
    <property type="entry name" value="PhoX"/>
</dbReference>
<name>A0A0B8QA16_9VIBR</name>
<accession>A0A0B8QA16</accession>
<reference evidence="1 2" key="2">
    <citation type="submission" date="2015-01" db="EMBL/GenBank/DDBJ databases">
        <authorList>
            <consortium name="NBRP consortium"/>
            <person name="Sawabe T."/>
            <person name="Meirelles P."/>
            <person name="Feng G."/>
            <person name="Sayaka M."/>
            <person name="Hattori M."/>
            <person name="Ohkuma M."/>
        </authorList>
    </citation>
    <scope>NUCLEOTIDE SEQUENCE [LARGE SCALE GENOMIC DNA]</scope>
    <source>
        <strain evidence="2">JCM 19241</strain>
    </source>
</reference>
<dbReference type="Proteomes" id="UP000031666">
    <property type="component" value="Unassembled WGS sequence"/>
</dbReference>
<dbReference type="PROSITE" id="PS51318">
    <property type="entry name" value="TAT"/>
    <property type="match status" value="1"/>
</dbReference>
<evidence type="ECO:0000313" key="1">
    <source>
        <dbReference type="EMBL" id="GAM75421.1"/>
    </source>
</evidence>
<dbReference type="PANTHER" id="PTHR35399">
    <property type="entry name" value="SLR8030 PROTEIN"/>
    <property type="match status" value="1"/>
</dbReference>
<dbReference type="InterPro" id="IPR006311">
    <property type="entry name" value="TAT_signal"/>
</dbReference>
<protein>
    <submittedName>
        <fullName evidence="1">Putative phosphatase</fullName>
    </submittedName>
</protein>
<reference evidence="1 2" key="1">
    <citation type="submission" date="2015-01" db="EMBL/GenBank/DDBJ databases">
        <title>Vibrio sp. C94 JCM 19241 whole genome shotgun sequence.</title>
        <authorList>
            <person name="Sawabe T."/>
            <person name="Meirelles P."/>
            <person name="Feng G."/>
            <person name="Sayaka M."/>
            <person name="Hattori M."/>
            <person name="Ohkuma M."/>
        </authorList>
    </citation>
    <scope>NUCLEOTIDE SEQUENCE [LARGE SCALE GENOMIC DNA]</scope>
    <source>
        <strain evidence="2">JCM 19241</strain>
    </source>
</reference>
<proteinExistence type="predicted"/>
<evidence type="ECO:0000313" key="2">
    <source>
        <dbReference type="Proteomes" id="UP000031666"/>
    </source>
</evidence>